<dbReference type="Proteomes" id="UP000008139">
    <property type="component" value="Chromosome"/>
</dbReference>
<evidence type="ECO:0000259" key="1">
    <source>
        <dbReference type="PROSITE" id="PS51352"/>
    </source>
</evidence>
<gene>
    <name evidence="2" type="ordered locus">Hipma_1618</name>
</gene>
<dbReference type="PANTHER" id="PTHR45663">
    <property type="entry name" value="GEO12009P1"/>
    <property type="match status" value="1"/>
</dbReference>
<dbReference type="OrthoDB" id="7629852at2"/>
<keyword evidence="3" id="KW-1185">Reference proteome</keyword>
<dbReference type="InterPro" id="IPR012336">
    <property type="entry name" value="Thioredoxin-like_fold"/>
</dbReference>
<reference evidence="3" key="2">
    <citation type="submission" date="2011-03" db="EMBL/GenBank/DDBJ databases">
        <title>The complete genome of Hippea maritima DSM 10411.</title>
        <authorList>
            <consortium name="US DOE Joint Genome Institute (JGI-PGF)"/>
            <person name="Lucas S."/>
            <person name="Copeland A."/>
            <person name="Lapidus A."/>
            <person name="Bruce D."/>
            <person name="Goodwin L."/>
            <person name="Pitluck S."/>
            <person name="Peters L."/>
            <person name="Kyrpides N."/>
            <person name="Mavromatis K."/>
            <person name="Pagani I."/>
            <person name="Ivanova N."/>
            <person name="Mikhailova N."/>
            <person name="Lu M."/>
            <person name="Detter J.C."/>
            <person name="Tapia R."/>
            <person name="Han C."/>
            <person name="Land M."/>
            <person name="Hauser L."/>
            <person name="Markowitz V."/>
            <person name="Cheng J.-F."/>
            <person name="Hugenholtz P."/>
            <person name="Woyke T."/>
            <person name="Wu D."/>
            <person name="Spring S."/>
            <person name="Schroeder M."/>
            <person name="Brambilla E."/>
            <person name="Klenk H.-P."/>
            <person name="Eisen J.A."/>
        </authorList>
    </citation>
    <scope>NUCLEOTIDE SEQUENCE [LARGE SCALE GENOMIC DNA]</scope>
    <source>
        <strain evidence="3">ATCC 700847 / DSM 10411 / MH2</strain>
    </source>
</reference>
<protein>
    <submittedName>
        <fullName evidence="2">Glutaredoxin</fullName>
    </submittedName>
</protein>
<dbReference type="InterPro" id="IPR036249">
    <property type="entry name" value="Thioredoxin-like_sf"/>
</dbReference>
<dbReference type="Pfam" id="PF13098">
    <property type="entry name" value="Thioredoxin_2"/>
    <property type="match status" value="1"/>
</dbReference>
<proteinExistence type="predicted"/>
<feature type="domain" description="Thioredoxin" evidence="1">
    <location>
        <begin position="1"/>
        <end position="113"/>
    </location>
</feature>
<organism evidence="2 3">
    <name type="scientific">Hippea maritima (strain ATCC 700847 / DSM 10411 / MH2)</name>
    <dbReference type="NCBI Taxonomy" id="760142"/>
    <lineage>
        <taxon>Bacteria</taxon>
        <taxon>Pseudomonadati</taxon>
        <taxon>Campylobacterota</taxon>
        <taxon>Desulfurellia</taxon>
        <taxon>Desulfurellales</taxon>
        <taxon>Hippeaceae</taxon>
        <taxon>Hippea</taxon>
    </lineage>
</organism>
<evidence type="ECO:0000313" key="2">
    <source>
        <dbReference type="EMBL" id="AEA34568.1"/>
    </source>
</evidence>
<dbReference type="GO" id="GO:0005737">
    <property type="term" value="C:cytoplasm"/>
    <property type="evidence" value="ECO:0007669"/>
    <property type="project" value="TreeGrafter"/>
</dbReference>
<dbReference type="SUPFAM" id="SSF52833">
    <property type="entry name" value="Thioredoxin-like"/>
    <property type="match status" value="1"/>
</dbReference>
<evidence type="ECO:0000313" key="3">
    <source>
        <dbReference type="Proteomes" id="UP000008139"/>
    </source>
</evidence>
<reference evidence="2 3" key="1">
    <citation type="journal article" date="2011" name="Stand. Genomic Sci.">
        <title>Complete genome sequence of the thermophilic sulfur-reducer Hippea maritima type strain (MH(2)).</title>
        <authorList>
            <person name="Huntemann M."/>
            <person name="Lu M."/>
            <person name="Nolan M."/>
            <person name="Lapidus A."/>
            <person name="Lucas S."/>
            <person name="Hammon N."/>
            <person name="Deshpande S."/>
            <person name="Cheng J.F."/>
            <person name="Tapia R."/>
            <person name="Han C."/>
            <person name="Goodwin L."/>
            <person name="Pitluck S."/>
            <person name="Liolios K."/>
            <person name="Pagani I."/>
            <person name="Ivanova N."/>
            <person name="Ovchinikova G."/>
            <person name="Pati A."/>
            <person name="Chen A."/>
            <person name="Palaniappan K."/>
            <person name="Land M."/>
            <person name="Hauser L."/>
            <person name="Jeffries C.D."/>
            <person name="Detter J.C."/>
            <person name="Brambilla E.M."/>
            <person name="Rohde M."/>
            <person name="Spring S."/>
            <person name="Goker M."/>
            <person name="Woyke T."/>
            <person name="Bristow J."/>
            <person name="Eisen J.A."/>
            <person name="Markowitz V."/>
            <person name="Hugenholtz P."/>
            <person name="Kyrpides N.C."/>
            <person name="Klenk H.P."/>
            <person name="Mavromatis K."/>
        </authorList>
    </citation>
    <scope>NUCLEOTIDE SEQUENCE [LARGE SCALE GENOMIC DNA]</scope>
    <source>
        <strain evidence="3">ATCC 700847 / DSM 10411 / MH2</strain>
    </source>
</reference>
<accession>F2LUA5</accession>
<dbReference type="InterPro" id="IPR013766">
    <property type="entry name" value="Thioredoxin_domain"/>
</dbReference>
<dbReference type="GO" id="GO:0015035">
    <property type="term" value="F:protein-disulfide reductase activity"/>
    <property type="evidence" value="ECO:0007669"/>
    <property type="project" value="TreeGrafter"/>
</dbReference>
<dbReference type="eggNOG" id="COG0526">
    <property type="taxonomic scope" value="Bacteria"/>
</dbReference>
<dbReference type="InParanoid" id="F2LUA5"/>
<dbReference type="CDD" id="cd02947">
    <property type="entry name" value="TRX_family"/>
    <property type="match status" value="1"/>
</dbReference>
<dbReference type="Gene3D" id="3.40.30.10">
    <property type="entry name" value="Glutaredoxin"/>
    <property type="match status" value="1"/>
</dbReference>
<dbReference type="STRING" id="760142.Hipma_1618"/>
<dbReference type="PANTHER" id="PTHR45663:SF11">
    <property type="entry name" value="GEO12009P1"/>
    <property type="match status" value="1"/>
</dbReference>
<dbReference type="HOGENOM" id="CLU_2081596_0_0_7"/>
<sequence length="117" mass="13454">MKSIKELPETKGKYVLMFVSNHCPYCRQMEKLMKQIEKDYLDKGIEFYVLNISSNPEIATKYNIMSTPLTYFMNGKEVVGKEMGAVSKRAVELELEELLKAGEFIKKIKKLFGFGKG</sequence>
<name>F2LUA5_HIPMA</name>
<dbReference type="RefSeq" id="WP_013682594.1">
    <property type="nucleotide sequence ID" value="NC_015318.1"/>
</dbReference>
<dbReference type="PROSITE" id="PS51352">
    <property type="entry name" value="THIOREDOXIN_2"/>
    <property type="match status" value="1"/>
</dbReference>
<dbReference type="EMBL" id="CP002606">
    <property type="protein sequence ID" value="AEA34568.1"/>
    <property type="molecule type" value="Genomic_DNA"/>
</dbReference>
<dbReference type="KEGG" id="hmr:Hipma_1618"/>
<dbReference type="AlphaFoldDB" id="F2LUA5"/>